<reference evidence="2 3" key="1">
    <citation type="submission" date="2017-11" db="EMBL/GenBank/DDBJ databases">
        <title>De novo assembly and phasing of dikaryotic genomes from two isolates of Puccinia coronata f. sp. avenae, the causal agent of oat crown rust.</title>
        <authorList>
            <person name="Miller M.E."/>
            <person name="Zhang Y."/>
            <person name="Omidvar V."/>
            <person name="Sperschneider J."/>
            <person name="Schwessinger B."/>
            <person name="Raley C."/>
            <person name="Palmer J.M."/>
            <person name="Garnica D."/>
            <person name="Upadhyaya N."/>
            <person name="Rathjen J."/>
            <person name="Taylor J.M."/>
            <person name="Park R.F."/>
            <person name="Dodds P.N."/>
            <person name="Hirsch C.D."/>
            <person name="Kianian S.F."/>
            <person name="Figueroa M."/>
        </authorList>
    </citation>
    <scope>NUCLEOTIDE SEQUENCE [LARGE SCALE GENOMIC DNA]</scope>
    <source>
        <strain evidence="2">12SD80</strain>
    </source>
</reference>
<organism evidence="2 3">
    <name type="scientific">Puccinia coronata f. sp. avenae</name>
    <dbReference type="NCBI Taxonomy" id="200324"/>
    <lineage>
        <taxon>Eukaryota</taxon>
        <taxon>Fungi</taxon>
        <taxon>Dikarya</taxon>
        <taxon>Basidiomycota</taxon>
        <taxon>Pucciniomycotina</taxon>
        <taxon>Pucciniomycetes</taxon>
        <taxon>Pucciniales</taxon>
        <taxon>Pucciniaceae</taxon>
        <taxon>Puccinia</taxon>
    </lineage>
</organism>
<dbReference type="EMBL" id="PGCI01000118">
    <property type="protein sequence ID" value="PLW39185.1"/>
    <property type="molecule type" value="Genomic_DNA"/>
</dbReference>
<comment type="caution">
    <text evidence="2">The sequence shown here is derived from an EMBL/GenBank/DDBJ whole genome shotgun (WGS) entry which is preliminary data.</text>
</comment>
<dbReference type="AlphaFoldDB" id="A0A2N5UN43"/>
<accession>A0A2N5UN43</accession>
<name>A0A2N5UN43_9BASI</name>
<evidence type="ECO:0000256" key="1">
    <source>
        <dbReference type="SAM" id="SignalP"/>
    </source>
</evidence>
<dbReference type="Proteomes" id="UP000235392">
    <property type="component" value="Unassembled WGS sequence"/>
</dbReference>
<sequence length="373" mass="42337">MKYLLIIVALLSAKPHQCMEAADISVHKSPLVEMHRMTDIHMSPEDFHKMRMDYLNANTRIILIGEVEGSIKSFRRNNPDQDEESRINEVLSCLAADTKNEIWMVTSQDVKEIEGPYVHIPRLNLAGHMGCQFSRQNTASVDLPDPESMAELQNDFFKIISGLFIDTPRESDIEQKYFFLYRVPPAIISQLKDLPDPESMDELENDVSKIVSDLLIHTPRGPDVKQKYFFYYRVPSAIISQLNLGAAQLNEIVDQVNNVAKDPKYEDYSLSTSILAGRMHGDLVIRATHKNYSKPSWVEALLSKHQQSQPLFALSIGSHYLDRQMHAVMKSRNHYGICHQAGDGRAFLGASHALKDHKQVITLLENLAGIKNQ</sequence>
<feature type="signal peptide" evidence="1">
    <location>
        <begin position="1"/>
        <end position="21"/>
    </location>
</feature>
<evidence type="ECO:0000313" key="2">
    <source>
        <dbReference type="EMBL" id="PLW39185.1"/>
    </source>
</evidence>
<protein>
    <submittedName>
        <fullName evidence="2">Uncharacterized protein</fullName>
    </submittedName>
</protein>
<keyword evidence="1" id="KW-0732">Signal</keyword>
<proteinExistence type="predicted"/>
<evidence type="ECO:0000313" key="3">
    <source>
        <dbReference type="Proteomes" id="UP000235392"/>
    </source>
</evidence>
<feature type="chain" id="PRO_5014976196" evidence="1">
    <location>
        <begin position="22"/>
        <end position="373"/>
    </location>
</feature>
<gene>
    <name evidence="2" type="ORF">PCASD_07630</name>
</gene>